<proteinExistence type="predicted"/>
<gene>
    <name evidence="2" type="ORF">Ssi02_04440</name>
</gene>
<keyword evidence="1" id="KW-0812">Transmembrane</keyword>
<accession>A0A919V463</accession>
<keyword evidence="3" id="KW-1185">Reference proteome</keyword>
<name>A0A919V463_9ACTN</name>
<evidence type="ECO:0000313" key="3">
    <source>
        <dbReference type="Proteomes" id="UP000606172"/>
    </source>
</evidence>
<organism evidence="2 3">
    <name type="scientific">Sinosporangium siamense</name>
    <dbReference type="NCBI Taxonomy" id="1367973"/>
    <lineage>
        <taxon>Bacteria</taxon>
        <taxon>Bacillati</taxon>
        <taxon>Actinomycetota</taxon>
        <taxon>Actinomycetes</taxon>
        <taxon>Streptosporangiales</taxon>
        <taxon>Streptosporangiaceae</taxon>
        <taxon>Sinosporangium</taxon>
    </lineage>
</organism>
<evidence type="ECO:0000313" key="2">
    <source>
        <dbReference type="EMBL" id="GII90213.1"/>
    </source>
</evidence>
<comment type="caution">
    <text evidence="2">The sequence shown here is derived from an EMBL/GenBank/DDBJ whole genome shotgun (WGS) entry which is preliminary data.</text>
</comment>
<dbReference type="EMBL" id="BOOW01000006">
    <property type="protein sequence ID" value="GII90213.1"/>
    <property type="molecule type" value="Genomic_DNA"/>
</dbReference>
<evidence type="ECO:0000256" key="1">
    <source>
        <dbReference type="SAM" id="Phobius"/>
    </source>
</evidence>
<reference evidence="2" key="1">
    <citation type="submission" date="2021-01" db="EMBL/GenBank/DDBJ databases">
        <title>Whole genome shotgun sequence of Sinosporangium siamense NBRC 109515.</title>
        <authorList>
            <person name="Komaki H."/>
            <person name="Tamura T."/>
        </authorList>
    </citation>
    <scope>NUCLEOTIDE SEQUENCE</scope>
    <source>
        <strain evidence="2">NBRC 109515</strain>
    </source>
</reference>
<keyword evidence="1" id="KW-0472">Membrane</keyword>
<protein>
    <submittedName>
        <fullName evidence="2">Uncharacterized protein</fullName>
    </submittedName>
</protein>
<keyword evidence="1" id="KW-1133">Transmembrane helix</keyword>
<feature type="transmembrane region" description="Helical" evidence="1">
    <location>
        <begin position="52"/>
        <end position="71"/>
    </location>
</feature>
<dbReference type="AlphaFoldDB" id="A0A919V463"/>
<dbReference type="Proteomes" id="UP000606172">
    <property type="component" value="Unassembled WGS sequence"/>
</dbReference>
<dbReference type="RefSeq" id="WP_204020488.1">
    <property type="nucleotide sequence ID" value="NZ_BOOW01000006.1"/>
</dbReference>
<sequence length="277" mass="27079">MASAAPADAASVTAVSAGAASITAASAGAVSAVAFLADAALAEVDFLADEEVRAVAPAVFLAVLLVMLLAVPVSGSLAGSAAALPDAVPSVASAATRLAEDARRPVAVRLAGVEAVGAGVPVVPASAVPPSAALAAFALVLGLEGAGSPDAVAGVSAAGLGLRVRFAAPAVVVVALPGFAAVPSPAATSLSLSVTAVSWFSEGPPGRVRRALAALPPVVLPPLRRLCSLLSLISPSCLETLPEEPPGGRAYGRERLPETINARLLQEATGLRPTPPR</sequence>